<evidence type="ECO:0000313" key="11">
    <source>
        <dbReference type="Proteomes" id="UP001473302"/>
    </source>
</evidence>
<protein>
    <recommendedName>
        <fullName evidence="9">Protein kinase domain-containing protein</fullName>
    </recommendedName>
</protein>
<feature type="region of interest" description="Disordered" evidence="8">
    <location>
        <begin position="644"/>
        <end position="670"/>
    </location>
</feature>
<keyword evidence="11" id="KW-1185">Reference proteome</keyword>
<dbReference type="SMART" id="SM00220">
    <property type="entry name" value="S_TKc"/>
    <property type="match status" value="1"/>
</dbReference>
<feature type="compositionally biased region" description="Basic and acidic residues" evidence="8">
    <location>
        <begin position="27"/>
        <end position="39"/>
    </location>
</feature>
<comment type="caution">
    <text evidence="10">The sequence shown here is derived from an EMBL/GenBank/DDBJ whole genome shotgun (WGS) entry which is preliminary data.</text>
</comment>
<dbReference type="EMBL" id="BAABUK010000002">
    <property type="protein sequence ID" value="GAA5807475.1"/>
    <property type="molecule type" value="Genomic_DNA"/>
</dbReference>
<evidence type="ECO:0000256" key="2">
    <source>
        <dbReference type="ARBA" id="ARBA00022527"/>
    </source>
</evidence>
<dbReference type="PANTHER" id="PTHR24346:SF82">
    <property type="entry name" value="KP78A-RELATED"/>
    <property type="match status" value="1"/>
</dbReference>
<evidence type="ECO:0000313" key="10">
    <source>
        <dbReference type="EMBL" id="GAA5807475.1"/>
    </source>
</evidence>
<evidence type="ECO:0000256" key="7">
    <source>
        <dbReference type="PROSITE-ProRule" id="PRU10141"/>
    </source>
</evidence>
<feature type="compositionally biased region" description="Polar residues" evidence="8">
    <location>
        <begin position="1"/>
        <end position="13"/>
    </location>
</feature>
<feature type="region of interest" description="Disordered" evidence="8">
    <location>
        <begin position="564"/>
        <end position="602"/>
    </location>
</feature>
<feature type="binding site" evidence="7">
    <location>
        <position position="81"/>
    </location>
    <ligand>
        <name>ATP</name>
        <dbReference type="ChEBI" id="CHEBI:30616"/>
    </ligand>
</feature>
<keyword evidence="4 7" id="KW-0547">Nucleotide-binding</keyword>
<keyword evidence="6 7" id="KW-0067">ATP-binding</keyword>
<feature type="region of interest" description="Disordered" evidence="8">
    <location>
        <begin position="489"/>
        <end position="522"/>
    </location>
</feature>
<dbReference type="PROSITE" id="PS50011">
    <property type="entry name" value="PROTEIN_KINASE_DOM"/>
    <property type="match status" value="1"/>
</dbReference>
<dbReference type="PROSITE" id="PS00107">
    <property type="entry name" value="PROTEIN_KINASE_ATP"/>
    <property type="match status" value="1"/>
</dbReference>
<organism evidence="10 11">
    <name type="scientific">Mucor flavus</name>
    <dbReference type="NCBI Taxonomy" id="439312"/>
    <lineage>
        <taxon>Eukaryota</taxon>
        <taxon>Fungi</taxon>
        <taxon>Fungi incertae sedis</taxon>
        <taxon>Mucoromycota</taxon>
        <taxon>Mucoromycotina</taxon>
        <taxon>Mucoromycetes</taxon>
        <taxon>Mucorales</taxon>
        <taxon>Mucorineae</taxon>
        <taxon>Mucoraceae</taxon>
        <taxon>Mucor</taxon>
    </lineage>
</organism>
<evidence type="ECO:0000256" key="8">
    <source>
        <dbReference type="SAM" id="MobiDB-lite"/>
    </source>
</evidence>
<dbReference type="Pfam" id="PF00069">
    <property type="entry name" value="Pkinase"/>
    <property type="match status" value="1"/>
</dbReference>
<feature type="domain" description="Protein kinase" evidence="9">
    <location>
        <begin position="50"/>
        <end position="321"/>
    </location>
</feature>
<proteinExistence type="inferred from homology"/>
<evidence type="ECO:0000256" key="3">
    <source>
        <dbReference type="ARBA" id="ARBA00022679"/>
    </source>
</evidence>
<evidence type="ECO:0000259" key="9">
    <source>
        <dbReference type="PROSITE" id="PS50011"/>
    </source>
</evidence>
<name>A0ABP9YKT3_9FUNG</name>
<dbReference type="InterPro" id="IPR008271">
    <property type="entry name" value="Ser/Thr_kinase_AS"/>
</dbReference>
<dbReference type="Gene3D" id="1.10.510.10">
    <property type="entry name" value="Transferase(Phosphotransferase) domain 1"/>
    <property type="match status" value="1"/>
</dbReference>
<dbReference type="InterPro" id="IPR000719">
    <property type="entry name" value="Prot_kinase_dom"/>
</dbReference>
<evidence type="ECO:0000256" key="1">
    <source>
        <dbReference type="ARBA" id="ARBA00010791"/>
    </source>
</evidence>
<dbReference type="SUPFAM" id="SSF56112">
    <property type="entry name" value="Protein kinase-like (PK-like)"/>
    <property type="match status" value="1"/>
</dbReference>
<feature type="region of interest" description="Disordered" evidence="8">
    <location>
        <begin position="1"/>
        <end position="39"/>
    </location>
</feature>
<accession>A0ABP9YKT3</accession>
<reference evidence="10 11" key="1">
    <citation type="submission" date="2024-04" db="EMBL/GenBank/DDBJ databases">
        <title>genome sequences of Mucor flavus KT1a and Helicostylum pulchrum KT1b strains isolated from the surface of a dry-aged beef.</title>
        <authorList>
            <person name="Toyotome T."/>
            <person name="Hosono M."/>
            <person name="Torimaru M."/>
            <person name="Fukuda K."/>
            <person name="Mikami N."/>
        </authorList>
    </citation>
    <scope>NUCLEOTIDE SEQUENCE [LARGE SCALE GENOMIC DNA]</scope>
    <source>
        <strain evidence="10 11">KT1a</strain>
    </source>
</reference>
<keyword evidence="5" id="KW-0418">Kinase</keyword>
<comment type="similarity">
    <text evidence="1">Belongs to the protein kinase superfamily. CAMK Ser/Thr protein kinase family. NIM1 subfamily.</text>
</comment>
<keyword evidence="3" id="KW-0808">Transferase</keyword>
<evidence type="ECO:0000256" key="6">
    <source>
        <dbReference type="ARBA" id="ARBA00022840"/>
    </source>
</evidence>
<dbReference type="PROSITE" id="PS00108">
    <property type="entry name" value="PROTEIN_KINASE_ST"/>
    <property type="match status" value="1"/>
</dbReference>
<gene>
    <name evidence="10" type="ORF">MFLAVUS_000836</name>
</gene>
<dbReference type="PANTHER" id="PTHR24346">
    <property type="entry name" value="MAP/MICROTUBULE AFFINITY-REGULATING KINASE"/>
    <property type="match status" value="1"/>
</dbReference>
<evidence type="ECO:0000256" key="5">
    <source>
        <dbReference type="ARBA" id="ARBA00022777"/>
    </source>
</evidence>
<dbReference type="Proteomes" id="UP001473302">
    <property type="component" value="Unassembled WGS sequence"/>
</dbReference>
<sequence>MSLQVKKSSSEVTQGHGRHSSSISIKQNKEGTLSRRQSERHQVMKIQNYVIYRKTIGAGSMGKVKLAECLTDVHKQKYAVKIMPKVDLVSVPTTKSTKAKDPKDTPEEREQRTIREMAIMRLLRHPNICQLKEYIAEGDKYYMFLEYVDGGQLLDYIIKHGKLREKQARKFARQIVSALDYCHRNSIVHRDLKIENILITQSEQLKIIDFGLSNVYSPTEQLNTFCGSLYFAAPELLKAKEYTGPEVDVWSFGVVLYVLVCGRVPFDDTNLPALHEKIKTGLVEEYPDHLGKDCLDLLSKIFVVNPKERITLSGIQAHPWMNKGYEEPVRNYLPHRQPLESIDMEIVNGMHGFGLGSPEEIHQKLQRIVSSSAYQVAALKIDQNFQKKASDDRTLASRPKWRRTLSTRRKTQMHDDFQSLPAMYDPLVSIYYLVKERKESDERKKQLLSTESSPITLSRSTSTLVASTHLASEPATSLVRRRTFDASKKLPELPAFQPKSKKYSNSQLSPADLPTPTASKSENIPVRRTTLLRQKSLQTMKKFGLKLASRANVEAIPTDVTASSSSSVTTATDDMRSSKSNSRVIVTEPKRQSTHSATSNVTTFPRPAWKKMSINRKNTRQSFDNSTGNLPTQVDPMLTHTISNQENKNDKNLVLKSSKSEVVPSNKKRSEHPKSLFHFNRAQLFRVTPDKLMTDLQKVLQQLQVQTKAIEQFTLQCSCVQSVWAKFIKPSHSLEENQTDESFMADDRSKHIVLEFTVMVYEARWAGGKIGFKVKEEQHQHSNVLVGLYTKRVLKSINNILLNEIGHLYHEVSP</sequence>
<evidence type="ECO:0000256" key="4">
    <source>
        <dbReference type="ARBA" id="ARBA00022741"/>
    </source>
</evidence>
<keyword evidence="2" id="KW-0723">Serine/threonine-protein kinase</keyword>
<dbReference type="InterPro" id="IPR017441">
    <property type="entry name" value="Protein_kinase_ATP_BS"/>
</dbReference>
<dbReference type="InterPro" id="IPR011009">
    <property type="entry name" value="Kinase-like_dom_sf"/>
</dbReference>